<dbReference type="PANTHER" id="PTHR42104">
    <property type="entry name" value="EXTRACELLULAR GUANYL-SPECIFIC RIBONUCLEASE RNTA (AFU_ORTHOLOGUE AFUA_4G03230)"/>
    <property type="match status" value="1"/>
</dbReference>
<reference evidence="7 8" key="1">
    <citation type="submission" date="2014-04" db="EMBL/GenBank/DDBJ databases">
        <title>Evolutionary Origins and Diversification of the Mycorrhizal Mutualists.</title>
        <authorList>
            <consortium name="DOE Joint Genome Institute"/>
            <consortium name="Mycorrhizal Genomics Consortium"/>
            <person name="Kohler A."/>
            <person name="Kuo A."/>
            <person name="Nagy L.G."/>
            <person name="Floudas D."/>
            <person name="Copeland A."/>
            <person name="Barry K.W."/>
            <person name="Cichocki N."/>
            <person name="Veneault-Fourrey C."/>
            <person name="LaButti K."/>
            <person name="Lindquist E.A."/>
            <person name="Lipzen A."/>
            <person name="Lundell T."/>
            <person name="Morin E."/>
            <person name="Murat C."/>
            <person name="Riley R."/>
            <person name="Ohm R."/>
            <person name="Sun H."/>
            <person name="Tunlid A."/>
            <person name="Henrissat B."/>
            <person name="Grigoriev I.V."/>
            <person name="Hibbett D.S."/>
            <person name="Martin F."/>
        </authorList>
    </citation>
    <scope>NUCLEOTIDE SEQUENCE [LARGE SCALE GENOMIC DNA]</scope>
    <source>
        <strain evidence="7 8">MD-312</strain>
    </source>
</reference>
<keyword evidence="6" id="KW-0732">Signal</keyword>
<evidence type="ECO:0000313" key="8">
    <source>
        <dbReference type="Proteomes" id="UP000053820"/>
    </source>
</evidence>
<dbReference type="Pfam" id="PF00545">
    <property type="entry name" value="Ribonuclease"/>
    <property type="match status" value="1"/>
</dbReference>
<evidence type="ECO:0000256" key="5">
    <source>
        <dbReference type="ARBA" id="ARBA00023239"/>
    </source>
</evidence>
<evidence type="ECO:0000256" key="1">
    <source>
        <dbReference type="ARBA" id="ARBA00022722"/>
    </source>
</evidence>
<dbReference type="OrthoDB" id="5425539at2759"/>
<dbReference type="InterPro" id="IPR016191">
    <property type="entry name" value="Ribonuclease/ribotoxin"/>
</dbReference>
<dbReference type="GO" id="GO:0003723">
    <property type="term" value="F:RNA binding"/>
    <property type="evidence" value="ECO:0007669"/>
    <property type="project" value="InterPro"/>
</dbReference>
<keyword evidence="3" id="KW-0378">Hydrolase</keyword>
<dbReference type="GO" id="GO:0004521">
    <property type="term" value="F:RNA endonuclease activity"/>
    <property type="evidence" value="ECO:0007669"/>
    <property type="project" value="InterPro"/>
</dbReference>
<keyword evidence="5" id="KW-0456">Lyase</keyword>
<evidence type="ECO:0000256" key="3">
    <source>
        <dbReference type="ARBA" id="ARBA00022801"/>
    </source>
</evidence>
<feature type="signal peptide" evidence="6">
    <location>
        <begin position="1"/>
        <end position="19"/>
    </location>
</feature>
<dbReference type="Gene3D" id="3.10.450.30">
    <property type="entry name" value="Microbial ribonucleases"/>
    <property type="match status" value="1"/>
</dbReference>
<sequence>MRQSAFALLFLSFVSGSLALVARGQSAGCTCGSAKYSASDVTNAINQAEGSGGGKYPHQYHDYEKFSFPSCQGNFYEYPLEEGKVYTGGSPGADRVIYDEKHNFCACLTHHGSSQRDGFVECK</sequence>
<protein>
    <submittedName>
        <fullName evidence="7">Uncharacterized protein</fullName>
    </submittedName>
</protein>
<name>A0A0C9WAJ5_9AGAM</name>
<evidence type="ECO:0000256" key="2">
    <source>
        <dbReference type="ARBA" id="ARBA00022759"/>
    </source>
</evidence>
<dbReference type="InterPro" id="IPR000026">
    <property type="entry name" value="N1-like"/>
</dbReference>
<accession>A0A0C9WAJ5</accession>
<organism evidence="7 8">
    <name type="scientific">Hydnomerulius pinastri MD-312</name>
    <dbReference type="NCBI Taxonomy" id="994086"/>
    <lineage>
        <taxon>Eukaryota</taxon>
        <taxon>Fungi</taxon>
        <taxon>Dikarya</taxon>
        <taxon>Basidiomycota</taxon>
        <taxon>Agaricomycotina</taxon>
        <taxon>Agaricomycetes</taxon>
        <taxon>Agaricomycetidae</taxon>
        <taxon>Boletales</taxon>
        <taxon>Boletales incertae sedis</taxon>
        <taxon>Leucogyrophana</taxon>
    </lineage>
</organism>
<keyword evidence="2" id="KW-0255">Endonuclease</keyword>
<evidence type="ECO:0000313" key="7">
    <source>
        <dbReference type="EMBL" id="KIJ65008.1"/>
    </source>
</evidence>
<keyword evidence="8" id="KW-1185">Reference proteome</keyword>
<dbReference type="GO" id="GO:0016829">
    <property type="term" value="F:lyase activity"/>
    <property type="evidence" value="ECO:0007669"/>
    <property type="project" value="UniProtKB-KW"/>
</dbReference>
<evidence type="ECO:0000256" key="4">
    <source>
        <dbReference type="ARBA" id="ARBA00023157"/>
    </source>
</evidence>
<gene>
    <name evidence="7" type="ORF">HYDPIDRAFT_131178</name>
</gene>
<keyword evidence="1" id="KW-0540">Nuclease</keyword>
<dbReference type="GO" id="GO:0016787">
    <property type="term" value="F:hydrolase activity"/>
    <property type="evidence" value="ECO:0007669"/>
    <property type="project" value="UniProtKB-KW"/>
</dbReference>
<dbReference type="SUPFAM" id="SSF53933">
    <property type="entry name" value="Microbial ribonucleases"/>
    <property type="match status" value="1"/>
</dbReference>
<feature type="chain" id="PRO_5002215861" evidence="6">
    <location>
        <begin position="20"/>
        <end position="123"/>
    </location>
</feature>
<evidence type="ECO:0000256" key="6">
    <source>
        <dbReference type="SAM" id="SignalP"/>
    </source>
</evidence>
<dbReference type="Proteomes" id="UP000053820">
    <property type="component" value="Unassembled WGS sequence"/>
</dbReference>
<proteinExistence type="predicted"/>
<dbReference type="PANTHER" id="PTHR42104:SF1">
    <property type="entry name" value="EXTRACELLULAR GUANYL-SPECIFIC RIBONUCLEASE RNTA (AFU_ORTHOLOGUE AFUA_4G03230)"/>
    <property type="match status" value="1"/>
</dbReference>
<keyword evidence="4" id="KW-1015">Disulfide bond</keyword>
<dbReference type="EMBL" id="KN839844">
    <property type="protein sequence ID" value="KIJ65008.1"/>
    <property type="molecule type" value="Genomic_DNA"/>
</dbReference>
<dbReference type="AlphaFoldDB" id="A0A0C9WAJ5"/>
<dbReference type="HOGENOM" id="CLU_111658_4_0_1"/>